<sequence length="144" mass="16051">MLEGRDVTRTPQGIFCAIPQHFNDTGCTHHTQHSSVDAFHRLQLSPPLKIESFLVVHSYSLACSSVDDSLCDHILFGVKPHSRYKMSNVVHVVVSLPIASATIHVATWCHLKCNSNLDALTEFPLNEPNIIQSTRKQTAYLEGM</sequence>
<dbReference type="AlphaFoldDB" id="A0A8X6VKG4"/>
<accession>A0A8X6VKG4</accession>
<keyword evidence="2" id="KW-1185">Reference proteome</keyword>
<evidence type="ECO:0000313" key="2">
    <source>
        <dbReference type="Proteomes" id="UP000887159"/>
    </source>
</evidence>
<name>A0A8X6VKG4_TRICX</name>
<organism evidence="1 2">
    <name type="scientific">Trichonephila clavipes</name>
    <name type="common">Golden silk orbweaver</name>
    <name type="synonym">Nephila clavipes</name>
    <dbReference type="NCBI Taxonomy" id="2585209"/>
    <lineage>
        <taxon>Eukaryota</taxon>
        <taxon>Metazoa</taxon>
        <taxon>Ecdysozoa</taxon>
        <taxon>Arthropoda</taxon>
        <taxon>Chelicerata</taxon>
        <taxon>Arachnida</taxon>
        <taxon>Araneae</taxon>
        <taxon>Araneomorphae</taxon>
        <taxon>Entelegynae</taxon>
        <taxon>Araneoidea</taxon>
        <taxon>Nephilidae</taxon>
        <taxon>Trichonephila</taxon>
    </lineage>
</organism>
<gene>
    <name evidence="1" type="ORF">TNCV_1125091</name>
</gene>
<protein>
    <submittedName>
        <fullName evidence="1">Uncharacterized protein</fullName>
    </submittedName>
</protein>
<dbReference type="EMBL" id="BMAU01021301">
    <property type="protein sequence ID" value="GFY10988.1"/>
    <property type="molecule type" value="Genomic_DNA"/>
</dbReference>
<comment type="caution">
    <text evidence="1">The sequence shown here is derived from an EMBL/GenBank/DDBJ whole genome shotgun (WGS) entry which is preliminary data.</text>
</comment>
<reference evidence="1" key="1">
    <citation type="submission" date="2020-08" db="EMBL/GenBank/DDBJ databases">
        <title>Multicomponent nature underlies the extraordinary mechanical properties of spider dragline silk.</title>
        <authorList>
            <person name="Kono N."/>
            <person name="Nakamura H."/>
            <person name="Mori M."/>
            <person name="Yoshida Y."/>
            <person name="Ohtoshi R."/>
            <person name="Malay A.D."/>
            <person name="Moran D.A.P."/>
            <person name="Tomita M."/>
            <person name="Numata K."/>
            <person name="Arakawa K."/>
        </authorList>
    </citation>
    <scope>NUCLEOTIDE SEQUENCE</scope>
</reference>
<evidence type="ECO:0000313" key="1">
    <source>
        <dbReference type="EMBL" id="GFY10988.1"/>
    </source>
</evidence>
<dbReference type="Proteomes" id="UP000887159">
    <property type="component" value="Unassembled WGS sequence"/>
</dbReference>
<proteinExistence type="predicted"/>